<comment type="similarity">
    <text evidence="1 5">Belongs to the WD repeat IPI3/WDR18 family.</text>
</comment>
<keyword evidence="6" id="KW-0175">Coiled coil</keyword>
<protein>
    <recommendedName>
        <fullName evidence="5">Pre-rRNA-processing protein IPI3</fullName>
    </recommendedName>
</protein>
<keyword evidence="3" id="KW-0677">Repeat</keyword>
<reference evidence="7 8" key="1">
    <citation type="journal article" date="2019" name="Nat. Ecol. Evol.">
        <title>Megaphylogeny resolves global patterns of mushroom evolution.</title>
        <authorList>
            <person name="Varga T."/>
            <person name="Krizsan K."/>
            <person name="Foldi C."/>
            <person name="Dima B."/>
            <person name="Sanchez-Garcia M."/>
            <person name="Sanchez-Ramirez S."/>
            <person name="Szollosi G.J."/>
            <person name="Szarkandi J.G."/>
            <person name="Papp V."/>
            <person name="Albert L."/>
            <person name="Andreopoulos W."/>
            <person name="Angelini C."/>
            <person name="Antonin V."/>
            <person name="Barry K.W."/>
            <person name="Bougher N.L."/>
            <person name="Buchanan P."/>
            <person name="Buyck B."/>
            <person name="Bense V."/>
            <person name="Catcheside P."/>
            <person name="Chovatia M."/>
            <person name="Cooper J."/>
            <person name="Damon W."/>
            <person name="Desjardin D."/>
            <person name="Finy P."/>
            <person name="Geml J."/>
            <person name="Haridas S."/>
            <person name="Hughes K."/>
            <person name="Justo A."/>
            <person name="Karasinski D."/>
            <person name="Kautmanova I."/>
            <person name="Kiss B."/>
            <person name="Kocsube S."/>
            <person name="Kotiranta H."/>
            <person name="LaButti K.M."/>
            <person name="Lechner B.E."/>
            <person name="Liimatainen K."/>
            <person name="Lipzen A."/>
            <person name="Lukacs Z."/>
            <person name="Mihaltcheva S."/>
            <person name="Morgado L.N."/>
            <person name="Niskanen T."/>
            <person name="Noordeloos M.E."/>
            <person name="Ohm R.A."/>
            <person name="Ortiz-Santana B."/>
            <person name="Ovrebo C."/>
            <person name="Racz N."/>
            <person name="Riley R."/>
            <person name="Savchenko A."/>
            <person name="Shiryaev A."/>
            <person name="Soop K."/>
            <person name="Spirin V."/>
            <person name="Szebenyi C."/>
            <person name="Tomsovsky M."/>
            <person name="Tulloss R.E."/>
            <person name="Uehling J."/>
            <person name="Grigoriev I.V."/>
            <person name="Vagvolgyi C."/>
            <person name="Papp T."/>
            <person name="Martin F.M."/>
            <person name="Miettinen O."/>
            <person name="Hibbett D.S."/>
            <person name="Nagy L.G."/>
        </authorList>
    </citation>
    <scope>NUCLEOTIDE SEQUENCE [LARGE SCALE GENOMIC DNA]</scope>
    <source>
        <strain evidence="7 8">CBS 309.79</strain>
    </source>
</reference>
<dbReference type="SMART" id="SM00320">
    <property type="entry name" value="WD40"/>
    <property type="match status" value="5"/>
</dbReference>
<dbReference type="AlphaFoldDB" id="A0A5C3QJ73"/>
<keyword evidence="8" id="KW-1185">Reference proteome</keyword>
<dbReference type="EMBL" id="ML178823">
    <property type="protein sequence ID" value="TFL01976.1"/>
    <property type="molecule type" value="Genomic_DNA"/>
</dbReference>
<feature type="repeat" description="WD" evidence="4">
    <location>
        <begin position="122"/>
        <end position="157"/>
    </location>
</feature>
<dbReference type="Gene3D" id="2.130.10.10">
    <property type="entry name" value="YVTN repeat-like/Quinoprotein amine dehydrogenase"/>
    <property type="match status" value="2"/>
</dbReference>
<dbReference type="Pfam" id="PF00400">
    <property type="entry name" value="WD40"/>
    <property type="match status" value="2"/>
</dbReference>
<dbReference type="InterPro" id="IPR015943">
    <property type="entry name" value="WD40/YVTN_repeat-like_dom_sf"/>
</dbReference>
<dbReference type="PROSITE" id="PS50294">
    <property type="entry name" value="WD_REPEATS_REGION"/>
    <property type="match status" value="1"/>
</dbReference>
<dbReference type="PROSITE" id="PS50082">
    <property type="entry name" value="WD_REPEATS_2"/>
    <property type="match status" value="2"/>
</dbReference>
<feature type="coiled-coil region" evidence="6">
    <location>
        <begin position="434"/>
        <end position="461"/>
    </location>
</feature>
<evidence type="ECO:0000256" key="6">
    <source>
        <dbReference type="SAM" id="Coils"/>
    </source>
</evidence>
<dbReference type="GO" id="GO:0006364">
    <property type="term" value="P:rRNA processing"/>
    <property type="evidence" value="ECO:0007669"/>
    <property type="project" value="UniProtKB-UniRule"/>
</dbReference>
<name>A0A5C3QJ73_9AGAR</name>
<evidence type="ECO:0000256" key="2">
    <source>
        <dbReference type="ARBA" id="ARBA00022574"/>
    </source>
</evidence>
<dbReference type="GO" id="GO:0005656">
    <property type="term" value="C:nuclear pre-replicative complex"/>
    <property type="evidence" value="ECO:0007669"/>
    <property type="project" value="TreeGrafter"/>
</dbReference>
<sequence length="482" mass="52185">MHLEEVILSSSSSSSASGSLSFFNLQSGISLANFKHVNAGRHSTAFTPSRDGQGGFILSAQSDKSILNIHSFQREQIALKIVLPEKLTCLALDPNAEFCAGGSAHGRIYLWEVASGILFNSWDAHYRQVNVLKFTHDGAALISGSDDSGVSVWTMSSLLDDDLQNEAPTPYCMLSDHTLPITDIVCGVGLFPTCRVLTSSMDNCAKIWDLSTKSLLTTFQFAHPVESVVWDKTERMFFAALTDGTLHQINLFRRRDGQPEAIGGAGLSDIIRTNEEESGSRPKRVISVGASVASMSISLTGSTLLVGTTAGTINIYDIASHQLLRSISPLAQKGLAITYLATMIKPVDLVGHVSPQLNLNVGTMGGGDPKDVFPIKPFATFQRIRDAKAREAHEVLMALRSTEEASSLTYSKEELAEDHAFFMASGTSSQQSDKALLKNKVDTLEAEVAMLKEQLGKAKGVNDLMWEKLVQNTLVNRTDGQS</sequence>
<proteinExistence type="inferred from homology"/>
<keyword evidence="2 4" id="KW-0853">WD repeat</keyword>
<dbReference type="InterPro" id="IPR001680">
    <property type="entry name" value="WD40_rpt"/>
</dbReference>
<dbReference type="InterPro" id="IPR045227">
    <property type="entry name" value="WDR18/Ipi3/RID3"/>
</dbReference>
<dbReference type="PANTHER" id="PTHR18763:SF0">
    <property type="entry name" value="WD REPEAT-CONTAINING PROTEIN 18"/>
    <property type="match status" value="1"/>
</dbReference>
<comment type="function">
    <text evidence="5">Component of the RIX1 complex required for processing of ITS2 sequences from 35S pre-rRNA.</text>
</comment>
<dbReference type="STRING" id="1884261.A0A5C3QJ73"/>
<organism evidence="7 8">
    <name type="scientific">Pterulicium gracile</name>
    <dbReference type="NCBI Taxonomy" id="1884261"/>
    <lineage>
        <taxon>Eukaryota</taxon>
        <taxon>Fungi</taxon>
        <taxon>Dikarya</taxon>
        <taxon>Basidiomycota</taxon>
        <taxon>Agaricomycotina</taxon>
        <taxon>Agaricomycetes</taxon>
        <taxon>Agaricomycetidae</taxon>
        <taxon>Agaricales</taxon>
        <taxon>Pleurotineae</taxon>
        <taxon>Pterulaceae</taxon>
        <taxon>Pterulicium</taxon>
    </lineage>
</organism>
<accession>A0A5C3QJ73</accession>
<evidence type="ECO:0000256" key="4">
    <source>
        <dbReference type="PROSITE-ProRule" id="PRU00221"/>
    </source>
</evidence>
<keyword evidence="5" id="KW-0698">rRNA processing</keyword>
<evidence type="ECO:0000256" key="5">
    <source>
        <dbReference type="RuleBase" id="RU369067"/>
    </source>
</evidence>
<dbReference type="GO" id="GO:0120330">
    <property type="term" value="C:rixosome complex"/>
    <property type="evidence" value="ECO:0007669"/>
    <property type="project" value="UniProtKB-UniRule"/>
</dbReference>
<evidence type="ECO:0000256" key="3">
    <source>
        <dbReference type="ARBA" id="ARBA00022737"/>
    </source>
</evidence>
<dbReference type="SUPFAM" id="SSF50978">
    <property type="entry name" value="WD40 repeat-like"/>
    <property type="match status" value="1"/>
</dbReference>
<dbReference type="GO" id="GO:0006261">
    <property type="term" value="P:DNA-templated DNA replication"/>
    <property type="evidence" value="ECO:0007669"/>
    <property type="project" value="TreeGrafter"/>
</dbReference>
<gene>
    <name evidence="7" type="ORF">BDV98DRAFT_612265</name>
</gene>
<feature type="repeat" description="WD" evidence="4">
    <location>
        <begin position="196"/>
        <end position="218"/>
    </location>
</feature>
<evidence type="ECO:0000256" key="1">
    <source>
        <dbReference type="ARBA" id="ARBA00010143"/>
    </source>
</evidence>
<comment type="subcellular location">
    <subcellularLocation>
        <location evidence="5">Nucleus</location>
    </subcellularLocation>
</comment>
<evidence type="ECO:0000313" key="7">
    <source>
        <dbReference type="EMBL" id="TFL01976.1"/>
    </source>
</evidence>
<dbReference type="InterPro" id="IPR036322">
    <property type="entry name" value="WD40_repeat_dom_sf"/>
</dbReference>
<keyword evidence="5" id="KW-0539">Nucleus</keyword>
<comment type="subunit">
    <text evidence="5">Component of the RIX1 complex, composed of IPI1, RIX1/IPI2 and IPI3 in a 1:2:2 stoichiometry. The complex interacts (via RIX1) with MDN1 (via its hexameric AAA ATPase ring) and the pre-60S ribosome particles.</text>
</comment>
<evidence type="ECO:0000313" key="8">
    <source>
        <dbReference type="Proteomes" id="UP000305067"/>
    </source>
</evidence>
<dbReference type="Proteomes" id="UP000305067">
    <property type="component" value="Unassembled WGS sequence"/>
</dbReference>
<dbReference type="PANTHER" id="PTHR18763">
    <property type="entry name" value="WD-REPEAT PROTEIN 18"/>
    <property type="match status" value="1"/>
</dbReference>
<dbReference type="OrthoDB" id="756370at2759"/>